<dbReference type="PANTHER" id="PTHR13586">
    <property type="entry name" value="SCD6 PROTEIN-RELATED"/>
    <property type="match status" value="1"/>
</dbReference>
<name>A0A836C876_9STRA</name>
<feature type="region of interest" description="Disordered" evidence="2">
    <location>
        <begin position="301"/>
        <end position="327"/>
    </location>
</feature>
<dbReference type="Pfam" id="PF12701">
    <property type="entry name" value="LSM14"/>
    <property type="match status" value="1"/>
</dbReference>
<dbReference type="InterPro" id="IPR025761">
    <property type="entry name" value="FFD_box"/>
</dbReference>
<dbReference type="GO" id="GO:0003723">
    <property type="term" value="F:RNA binding"/>
    <property type="evidence" value="ECO:0007669"/>
    <property type="project" value="InterPro"/>
</dbReference>
<dbReference type="AlphaFoldDB" id="A0A836C876"/>
<protein>
    <submittedName>
        <fullName evidence="6">Scd6-like Sm domain-containing protein</fullName>
    </submittedName>
</protein>
<dbReference type="PANTHER" id="PTHR13586:SF0">
    <property type="entry name" value="TRAILER HITCH, ISOFORM H"/>
    <property type="match status" value="1"/>
</dbReference>
<dbReference type="SMART" id="SM01271">
    <property type="entry name" value="LSM14"/>
    <property type="match status" value="1"/>
</dbReference>
<dbReference type="InterPro" id="IPR025762">
    <property type="entry name" value="DFDF"/>
</dbReference>
<dbReference type="InterPro" id="IPR010920">
    <property type="entry name" value="LSM_dom_sf"/>
</dbReference>
<proteinExistence type="predicted"/>
<dbReference type="PROSITE" id="PS51512">
    <property type="entry name" value="DFDF"/>
    <property type="match status" value="1"/>
</dbReference>
<feature type="domain" description="DFDF" evidence="3">
    <location>
        <begin position="176"/>
        <end position="212"/>
    </location>
</feature>
<dbReference type="CDD" id="cd01736">
    <property type="entry name" value="LSm14_N"/>
    <property type="match status" value="1"/>
</dbReference>
<feature type="domain" description="FFD box profile" evidence="4">
    <location>
        <begin position="236"/>
        <end position="251"/>
    </location>
</feature>
<evidence type="ECO:0000313" key="7">
    <source>
        <dbReference type="Proteomes" id="UP000664859"/>
    </source>
</evidence>
<feature type="domain" description="Sm" evidence="5">
    <location>
        <begin position="1"/>
        <end position="80"/>
    </location>
</feature>
<evidence type="ECO:0000259" key="3">
    <source>
        <dbReference type="PROSITE" id="PS51512"/>
    </source>
</evidence>
<reference evidence="6" key="1">
    <citation type="submission" date="2021-02" db="EMBL/GenBank/DDBJ databases">
        <title>First Annotated Genome of the Yellow-green Alga Tribonema minus.</title>
        <authorList>
            <person name="Mahan K.M."/>
        </authorList>
    </citation>
    <scope>NUCLEOTIDE SEQUENCE</scope>
    <source>
        <strain evidence="6">UTEX B ZZ1240</strain>
    </source>
</reference>
<evidence type="ECO:0000256" key="1">
    <source>
        <dbReference type="PROSITE-ProRule" id="PRU00846"/>
    </source>
</evidence>
<dbReference type="OrthoDB" id="21539at2759"/>
<evidence type="ECO:0000259" key="5">
    <source>
        <dbReference type="PROSITE" id="PS52002"/>
    </source>
</evidence>
<organism evidence="6 7">
    <name type="scientific">Tribonema minus</name>
    <dbReference type="NCBI Taxonomy" id="303371"/>
    <lineage>
        <taxon>Eukaryota</taxon>
        <taxon>Sar</taxon>
        <taxon>Stramenopiles</taxon>
        <taxon>Ochrophyta</taxon>
        <taxon>PX clade</taxon>
        <taxon>Xanthophyceae</taxon>
        <taxon>Tribonematales</taxon>
        <taxon>Tribonemataceae</taxon>
        <taxon>Tribonema</taxon>
    </lineage>
</organism>
<dbReference type="SUPFAM" id="SSF50182">
    <property type="entry name" value="Sm-like ribonucleoproteins"/>
    <property type="match status" value="1"/>
</dbReference>
<feature type="region of interest" description="Disordered" evidence="2">
    <location>
        <begin position="79"/>
        <end position="180"/>
    </location>
</feature>
<accession>A0A836C876</accession>
<dbReference type="SMART" id="SM01199">
    <property type="entry name" value="FDF"/>
    <property type="match status" value="1"/>
</dbReference>
<dbReference type="PROSITE" id="PS51513">
    <property type="entry name" value="FFD"/>
    <property type="match status" value="1"/>
</dbReference>
<feature type="short sequence motif" description="FFD box" evidence="1">
    <location>
        <begin position="236"/>
        <end position="251"/>
    </location>
</feature>
<evidence type="ECO:0000259" key="4">
    <source>
        <dbReference type="PROSITE" id="PS51513"/>
    </source>
</evidence>
<gene>
    <name evidence="6" type="ORF">JKP88DRAFT_351515</name>
</gene>
<feature type="compositionally biased region" description="Pro residues" evidence="2">
    <location>
        <begin position="91"/>
        <end position="104"/>
    </location>
</feature>
<dbReference type="InterPro" id="IPR047575">
    <property type="entry name" value="Sm"/>
</dbReference>
<dbReference type="EMBL" id="JAFCMP010000550">
    <property type="protein sequence ID" value="KAG5175403.1"/>
    <property type="molecule type" value="Genomic_DNA"/>
</dbReference>
<dbReference type="InterPro" id="IPR025609">
    <property type="entry name" value="Lsm14-like_N"/>
</dbReference>
<sequence length="327" mass="34578">MSSQQLIGSRISLISKKDIRYEGILYGIDVENSSVTLQDVKSWGTENRVEGPQVPASDEIFGCIVFRGQDIKDLHVHDTPAEAPKPAQPMVAPPPGALGPPPVPAQEQQQRADTGKLEGGGKPAKYQPPHKKPNFKPKGEGGKRGGDSAPPGPSGPHAIPGKTVGTGDHLMARPNRGGGGIAVESEEFDFQAALSQFDKDAERTEIYGVGTAADAAGGLDGGEALALAAAPAPAPKKYNKSSFFDEISCDALDGRHRVPGFTERKLNTETFGATGVNTGNRQDRVLNLVIKEQHLLARYQGRGRGGYRGGYRSYNQRSGSGTQGTST</sequence>
<evidence type="ECO:0000256" key="2">
    <source>
        <dbReference type="SAM" id="MobiDB-lite"/>
    </source>
</evidence>
<dbReference type="PROSITE" id="PS52002">
    <property type="entry name" value="SM"/>
    <property type="match status" value="1"/>
</dbReference>
<dbReference type="Gene3D" id="2.30.30.100">
    <property type="match status" value="1"/>
</dbReference>
<dbReference type="InterPro" id="IPR019050">
    <property type="entry name" value="FDF_dom"/>
</dbReference>
<dbReference type="Proteomes" id="UP000664859">
    <property type="component" value="Unassembled WGS sequence"/>
</dbReference>
<keyword evidence="7" id="KW-1185">Reference proteome</keyword>
<comment type="caution">
    <text evidence="6">The sequence shown here is derived from an EMBL/GenBank/DDBJ whole genome shotgun (WGS) entry which is preliminary data.</text>
</comment>
<evidence type="ECO:0000313" key="6">
    <source>
        <dbReference type="EMBL" id="KAG5175403.1"/>
    </source>
</evidence>
<feature type="compositionally biased region" description="Basic and acidic residues" evidence="2">
    <location>
        <begin position="137"/>
        <end position="146"/>
    </location>
</feature>
<feature type="compositionally biased region" description="Low complexity" evidence="2">
    <location>
        <begin position="310"/>
        <end position="320"/>
    </location>
</feature>